<dbReference type="AlphaFoldDB" id="A0AAF1A098"/>
<dbReference type="Proteomes" id="UP001234989">
    <property type="component" value="Chromosome 12"/>
</dbReference>
<dbReference type="EMBL" id="CP133623">
    <property type="protein sequence ID" value="WMV59447.1"/>
    <property type="molecule type" value="Genomic_DNA"/>
</dbReference>
<name>A0AAF1A098_SOLVR</name>
<dbReference type="PANTHER" id="PTHR48258:SF3">
    <property type="entry name" value="FK506-BINDING PROTEIN 4-LIKE ISOFORM X1"/>
    <property type="match status" value="1"/>
</dbReference>
<dbReference type="PANTHER" id="PTHR48258">
    <property type="entry name" value="DUF4218 DOMAIN-CONTAINING PROTEIN-RELATED"/>
    <property type="match status" value="1"/>
</dbReference>
<dbReference type="Pfam" id="PF02992">
    <property type="entry name" value="Transposase_21"/>
    <property type="match status" value="1"/>
</dbReference>
<evidence type="ECO:0000313" key="3">
    <source>
        <dbReference type="Proteomes" id="UP001234989"/>
    </source>
</evidence>
<feature type="region of interest" description="Disordered" evidence="1">
    <location>
        <begin position="415"/>
        <end position="459"/>
    </location>
</feature>
<sequence>MRKGEDANNEVASDNLNKKKKGIPKKIHRYFPLIPRLQRLFMTKGTAKEMRWHKDNRVDDGVLRHPADSLAWKSFDEKHPNFASDPRSVRLGLASDGFNPFGSMSNSYSMWLVILIPYNLPPWVCMKQSNLLLSLLIPGPKGLGMNIDVYLQPLIDDLKTLWGDGIETYDAFMKHNFQLRASLLWTINNFPAYGILFGWSTKELSVEKLDQLDKSIRITLCKLERVFLPTFFDVMVHLAIHLANEVKLGGPAQFRWMYYIERYILNDFRFRTMESELGLKTQNSGVIVKSDEHTGNVDYFGKIRRILEIQYMNNKSIILFQCDWFEVPPQGRSQSRGSQAQSVYYVKQGQSEKWHAVIRVRPRNLYDFPEQQIDEMEPYHLIDLVERGEANTHVELENENIIIQREDIDGVSVEAPSHNNEEEEELVVVDESDHENVDDFSDSATDEATSEYDGVEDDD</sequence>
<keyword evidence="3" id="KW-1185">Reference proteome</keyword>
<dbReference type="InterPro" id="IPR004242">
    <property type="entry name" value="Transposase_21"/>
</dbReference>
<feature type="compositionally biased region" description="Acidic residues" evidence="1">
    <location>
        <begin position="421"/>
        <end position="459"/>
    </location>
</feature>
<gene>
    <name evidence="2" type="ORF">MTR67_052832</name>
</gene>
<accession>A0AAF1A098</accession>
<proteinExistence type="predicted"/>
<protein>
    <recommendedName>
        <fullName evidence="4">DUF4218 domain-containing protein</fullName>
    </recommendedName>
</protein>
<evidence type="ECO:0008006" key="4">
    <source>
        <dbReference type="Google" id="ProtNLM"/>
    </source>
</evidence>
<evidence type="ECO:0000256" key="1">
    <source>
        <dbReference type="SAM" id="MobiDB-lite"/>
    </source>
</evidence>
<evidence type="ECO:0000313" key="2">
    <source>
        <dbReference type="EMBL" id="WMV59447.1"/>
    </source>
</evidence>
<reference evidence="2" key="1">
    <citation type="submission" date="2023-08" db="EMBL/GenBank/DDBJ databases">
        <title>A de novo genome assembly of Solanum verrucosum Schlechtendal, a Mexican diploid species geographically isolated from the other diploid A-genome species in potato relatives.</title>
        <authorList>
            <person name="Hosaka K."/>
        </authorList>
    </citation>
    <scope>NUCLEOTIDE SEQUENCE</scope>
    <source>
        <tissue evidence="2">Young leaves</tissue>
    </source>
</reference>
<organism evidence="2 3">
    <name type="scientific">Solanum verrucosum</name>
    <dbReference type="NCBI Taxonomy" id="315347"/>
    <lineage>
        <taxon>Eukaryota</taxon>
        <taxon>Viridiplantae</taxon>
        <taxon>Streptophyta</taxon>
        <taxon>Embryophyta</taxon>
        <taxon>Tracheophyta</taxon>
        <taxon>Spermatophyta</taxon>
        <taxon>Magnoliopsida</taxon>
        <taxon>eudicotyledons</taxon>
        <taxon>Gunneridae</taxon>
        <taxon>Pentapetalae</taxon>
        <taxon>asterids</taxon>
        <taxon>lamiids</taxon>
        <taxon>Solanales</taxon>
        <taxon>Solanaceae</taxon>
        <taxon>Solanoideae</taxon>
        <taxon>Solaneae</taxon>
        <taxon>Solanum</taxon>
    </lineage>
</organism>